<reference evidence="2 3" key="1">
    <citation type="submission" date="2018-08" db="EMBL/GenBank/DDBJ databases">
        <title>Muricauda nanhaiensis sp. nov., isolated from seawater of the South China Sea.</title>
        <authorList>
            <person name="Dang Y."/>
        </authorList>
    </citation>
    <scope>NUCLEOTIDE SEQUENCE [LARGE SCALE GENOMIC DNA]</scope>
    <source>
        <strain evidence="2 3">SM1704</strain>
    </source>
</reference>
<name>A0A371JPD9_9FLAO</name>
<dbReference type="Proteomes" id="UP000261828">
    <property type="component" value="Unassembled WGS sequence"/>
</dbReference>
<sequence>MINSQINIIQYPRLKHIKMELRDLVRQWFKKWENGDYLNLPIAENFKHTSPFGTIHGKKAYLDLVKENEDKFLGQTFDIHDEVYGEDKACVRYTAKQGKDFSLDVSEWYYVKDDLIEAIIAHYHIGDIRKERQIENYKDQ</sequence>
<dbReference type="AlphaFoldDB" id="A0A371JPD9"/>
<evidence type="ECO:0000313" key="2">
    <source>
        <dbReference type="EMBL" id="RDY59380.1"/>
    </source>
</evidence>
<feature type="domain" description="SnoaL-like" evidence="1">
    <location>
        <begin position="25"/>
        <end position="116"/>
    </location>
</feature>
<dbReference type="SUPFAM" id="SSF54427">
    <property type="entry name" value="NTF2-like"/>
    <property type="match status" value="1"/>
</dbReference>
<accession>A0A371JPD9</accession>
<keyword evidence="3" id="KW-1185">Reference proteome</keyword>
<dbReference type="InterPro" id="IPR032710">
    <property type="entry name" value="NTF2-like_dom_sf"/>
</dbReference>
<organism evidence="2 3">
    <name type="scientific">Flagellimonas nanhaiensis</name>
    <dbReference type="NCBI Taxonomy" id="2292706"/>
    <lineage>
        <taxon>Bacteria</taxon>
        <taxon>Pseudomonadati</taxon>
        <taxon>Bacteroidota</taxon>
        <taxon>Flavobacteriia</taxon>
        <taxon>Flavobacteriales</taxon>
        <taxon>Flavobacteriaceae</taxon>
        <taxon>Flagellimonas</taxon>
    </lineage>
</organism>
<proteinExistence type="predicted"/>
<evidence type="ECO:0000259" key="1">
    <source>
        <dbReference type="Pfam" id="PF12680"/>
    </source>
</evidence>
<dbReference type="InterPro" id="IPR037401">
    <property type="entry name" value="SnoaL-like"/>
</dbReference>
<dbReference type="Gene3D" id="3.10.450.50">
    <property type="match status" value="1"/>
</dbReference>
<dbReference type="EMBL" id="QTJX01000002">
    <property type="protein sequence ID" value="RDY59380.1"/>
    <property type="molecule type" value="Genomic_DNA"/>
</dbReference>
<comment type="caution">
    <text evidence="2">The sequence shown here is derived from an EMBL/GenBank/DDBJ whole genome shotgun (WGS) entry which is preliminary data.</text>
</comment>
<evidence type="ECO:0000313" key="3">
    <source>
        <dbReference type="Proteomes" id="UP000261828"/>
    </source>
</evidence>
<gene>
    <name evidence="2" type="ORF">DX873_08310</name>
</gene>
<dbReference type="Pfam" id="PF12680">
    <property type="entry name" value="SnoaL_2"/>
    <property type="match status" value="1"/>
</dbReference>
<protein>
    <submittedName>
        <fullName evidence="2">Nuclear transport factor 2 family protein</fullName>
    </submittedName>
</protein>